<reference evidence="1 2" key="1">
    <citation type="journal article" date="2019" name="Commun. Biol.">
        <title>The bagworm genome reveals a unique fibroin gene that provides high tensile strength.</title>
        <authorList>
            <person name="Kono N."/>
            <person name="Nakamura H."/>
            <person name="Ohtoshi R."/>
            <person name="Tomita M."/>
            <person name="Numata K."/>
            <person name="Arakawa K."/>
        </authorList>
    </citation>
    <scope>NUCLEOTIDE SEQUENCE [LARGE SCALE GENOMIC DNA]</scope>
</reference>
<evidence type="ECO:0000313" key="2">
    <source>
        <dbReference type="Proteomes" id="UP000299102"/>
    </source>
</evidence>
<dbReference type="GO" id="GO:0005886">
    <property type="term" value="C:plasma membrane"/>
    <property type="evidence" value="ECO:0007669"/>
    <property type="project" value="TreeGrafter"/>
</dbReference>
<protein>
    <submittedName>
        <fullName evidence="1">Uncharacterized protein</fullName>
    </submittedName>
</protein>
<dbReference type="STRING" id="151549.A0A4C1SXJ9"/>
<keyword evidence="2" id="KW-1185">Reference proteome</keyword>
<dbReference type="GO" id="GO:0008582">
    <property type="term" value="P:regulation of synaptic assembly at neuromuscular junction"/>
    <property type="evidence" value="ECO:0007669"/>
    <property type="project" value="TreeGrafter"/>
</dbReference>
<dbReference type="Proteomes" id="UP000299102">
    <property type="component" value="Unassembled WGS sequence"/>
</dbReference>
<proteinExistence type="predicted"/>
<dbReference type="PANTHER" id="PTHR45943">
    <property type="entry name" value="E3 UBIQUITIN-PROTEIN LIGASE MYCBP2"/>
    <property type="match status" value="1"/>
</dbReference>
<dbReference type="AlphaFoldDB" id="A0A4C1SXJ9"/>
<dbReference type="InterPro" id="IPR014756">
    <property type="entry name" value="Ig_E-set"/>
</dbReference>
<accession>A0A4C1SXJ9</accession>
<dbReference type="PANTHER" id="PTHR45943:SF1">
    <property type="entry name" value="E3 UBIQUITIN-PROTEIN LIGASE MYCBP2"/>
    <property type="match status" value="1"/>
</dbReference>
<dbReference type="Gene3D" id="2.60.40.10">
    <property type="entry name" value="Immunoglobulins"/>
    <property type="match status" value="1"/>
</dbReference>
<dbReference type="GO" id="GO:0061630">
    <property type="term" value="F:ubiquitin protein ligase activity"/>
    <property type="evidence" value="ECO:0007669"/>
    <property type="project" value="TreeGrafter"/>
</dbReference>
<dbReference type="EMBL" id="BGZK01011172">
    <property type="protein sequence ID" value="GBP05741.1"/>
    <property type="molecule type" value="Genomic_DNA"/>
</dbReference>
<name>A0A4C1SXJ9_EUMVA</name>
<dbReference type="Gene3D" id="1.10.10.2360">
    <property type="match status" value="1"/>
</dbReference>
<sequence>MVEIKAIPTGSSGNGNIKIRRASQTETYYGGIAPPPRQNYEPTIKEKMCFKAITFMKSYNNYSFEELRYSSPIQTRVTESLYAQDMEDGTFSVHWTPNAVGSYCLTVTIDGILLESVSCVKEGSIPPPAHGL</sequence>
<dbReference type="OrthoDB" id="7428649at2759"/>
<dbReference type="GO" id="GO:0005634">
    <property type="term" value="C:nucleus"/>
    <property type="evidence" value="ECO:0007669"/>
    <property type="project" value="TreeGrafter"/>
</dbReference>
<dbReference type="GO" id="GO:0007411">
    <property type="term" value="P:axon guidance"/>
    <property type="evidence" value="ECO:0007669"/>
    <property type="project" value="TreeGrafter"/>
</dbReference>
<dbReference type="SUPFAM" id="SSF81296">
    <property type="entry name" value="E set domains"/>
    <property type="match status" value="1"/>
</dbReference>
<gene>
    <name evidence="1" type="ORF">EVAR_73234_1</name>
</gene>
<comment type="caution">
    <text evidence="1">The sequence shown here is derived from an EMBL/GenBank/DDBJ whole genome shotgun (WGS) entry which is preliminary data.</text>
</comment>
<dbReference type="InterPro" id="IPR013783">
    <property type="entry name" value="Ig-like_fold"/>
</dbReference>
<evidence type="ECO:0000313" key="1">
    <source>
        <dbReference type="EMBL" id="GBP05741.1"/>
    </source>
</evidence>
<organism evidence="1 2">
    <name type="scientific">Eumeta variegata</name>
    <name type="common">Bagworm moth</name>
    <name type="synonym">Eumeta japonica</name>
    <dbReference type="NCBI Taxonomy" id="151549"/>
    <lineage>
        <taxon>Eukaryota</taxon>
        <taxon>Metazoa</taxon>
        <taxon>Ecdysozoa</taxon>
        <taxon>Arthropoda</taxon>
        <taxon>Hexapoda</taxon>
        <taxon>Insecta</taxon>
        <taxon>Pterygota</taxon>
        <taxon>Neoptera</taxon>
        <taxon>Endopterygota</taxon>
        <taxon>Lepidoptera</taxon>
        <taxon>Glossata</taxon>
        <taxon>Ditrysia</taxon>
        <taxon>Tineoidea</taxon>
        <taxon>Psychidae</taxon>
        <taxon>Oiketicinae</taxon>
        <taxon>Eumeta</taxon>
    </lineage>
</organism>